<dbReference type="Gene3D" id="3.40.190.290">
    <property type="match status" value="1"/>
</dbReference>
<dbReference type="Gene3D" id="1.10.10.10">
    <property type="entry name" value="Winged helix-like DNA-binding domain superfamily/Winged helix DNA-binding domain"/>
    <property type="match status" value="1"/>
</dbReference>
<evidence type="ECO:0000259" key="5">
    <source>
        <dbReference type="PROSITE" id="PS50931"/>
    </source>
</evidence>
<dbReference type="SUPFAM" id="SSF46785">
    <property type="entry name" value="Winged helix' DNA-binding domain"/>
    <property type="match status" value="1"/>
</dbReference>
<gene>
    <name evidence="6" type="ORF">HNP73_002165</name>
</gene>
<dbReference type="EMBL" id="JACHFM010000002">
    <property type="protein sequence ID" value="MBB5222229.1"/>
    <property type="molecule type" value="Genomic_DNA"/>
</dbReference>
<evidence type="ECO:0000256" key="4">
    <source>
        <dbReference type="ARBA" id="ARBA00023163"/>
    </source>
</evidence>
<comment type="similarity">
    <text evidence="1">Belongs to the LysR transcriptional regulatory family.</text>
</comment>
<sequence length="297" mass="32651">MRKGTLKWDDLRVFLAVVREGRLQSAGKLLGLDPTTAGRRIAALETALGQRLFERTADGYVPTEAGRELVAPAQAMEAQAAALLGAATGKAEGLSGTVRINAPDGVTNYLLVDACEALVRDNPDLQVQVVAVPRVFSMSQGEADLTITVSPPTTGRLTVRKIADYRLHLYARADLVAAVGPVRTMEDLRGVRGIGYISDMVFDRELDYYSMIGREGEPALSSNSLITQIRWCLSGYGICILPEFIGRRHAELVELLADDIRLTRSFYLVLHQKDARDDRINRMADVVVRWVRDALTP</sequence>
<dbReference type="GO" id="GO:0006351">
    <property type="term" value="P:DNA-templated transcription"/>
    <property type="evidence" value="ECO:0007669"/>
    <property type="project" value="TreeGrafter"/>
</dbReference>
<keyword evidence="2" id="KW-0805">Transcription regulation</keyword>
<dbReference type="InterPro" id="IPR058163">
    <property type="entry name" value="LysR-type_TF_proteobact-type"/>
</dbReference>
<evidence type="ECO:0000256" key="2">
    <source>
        <dbReference type="ARBA" id="ARBA00023015"/>
    </source>
</evidence>
<comment type="caution">
    <text evidence="6">The sequence shown here is derived from an EMBL/GenBank/DDBJ whole genome shotgun (WGS) entry which is preliminary data.</text>
</comment>
<dbReference type="GO" id="GO:0043565">
    <property type="term" value="F:sequence-specific DNA binding"/>
    <property type="evidence" value="ECO:0007669"/>
    <property type="project" value="TreeGrafter"/>
</dbReference>
<keyword evidence="4" id="KW-0804">Transcription</keyword>
<evidence type="ECO:0000256" key="3">
    <source>
        <dbReference type="ARBA" id="ARBA00023125"/>
    </source>
</evidence>
<dbReference type="Pfam" id="PF03466">
    <property type="entry name" value="LysR_substrate"/>
    <property type="match status" value="1"/>
</dbReference>
<dbReference type="GO" id="GO:0003700">
    <property type="term" value="F:DNA-binding transcription factor activity"/>
    <property type="evidence" value="ECO:0007669"/>
    <property type="project" value="InterPro"/>
</dbReference>
<dbReference type="InterPro" id="IPR000847">
    <property type="entry name" value="LysR_HTH_N"/>
</dbReference>
<feature type="domain" description="HTH lysR-type" evidence="5">
    <location>
        <begin position="6"/>
        <end position="63"/>
    </location>
</feature>
<dbReference type="PANTHER" id="PTHR30537">
    <property type="entry name" value="HTH-TYPE TRANSCRIPTIONAL REGULATOR"/>
    <property type="match status" value="1"/>
</dbReference>
<evidence type="ECO:0000313" key="6">
    <source>
        <dbReference type="EMBL" id="MBB5222229.1"/>
    </source>
</evidence>
<keyword evidence="3 6" id="KW-0238">DNA-binding</keyword>
<accession>A0A840SGV8</accession>
<reference evidence="6 7" key="1">
    <citation type="submission" date="2020-08" db="EMBL/GenBank/DDBJ databases">
        <title>Genomic Encyclopedia of Type Strains, Phase IV (KMG-IV): sequencing the most valuable type-strain genomes for metagenomic binning, comparative biology and taxonomic classification.</title>
        <authorList>
            <person name="Goeker M."/>
        </authorList>
    </citation>
    <scope>NUCLEOTIDE SEQUENCE [LARGE SCALE GENOMIC DNA]</scope>
    <source>
        <strain evidence="6 7">DSM 101730</strain>
    </source>
</reference>
<dbReference type="RefSeq" id="WP_246399721.1">
    <property type="nucleotide sequence ID" value="NZ_JACHFM010000002.1"/>
</dbReference>
<dbReference type="Proteomes" id="UP000549457">
    <property type="component" value="Unassembled WGS sequence"/>
</dbReference>
<dbReference type="InterPro" id="IPR036390">
    <property type="entry name" value="WH_DNA-bd_sf"/>
</dbReference>
<name>A0A840SGV8_9RHOB</name>
<protein>
    <submittedName>
        <fullName evidence="6">DNA-binding transcriptional LysR family regulator</fullName>
    </submittedName>
</protein>
<proteinExistence type="inferred from homology"/>
<keyword evidence="7" id="KW-1185">Reference proteome</keyword>
<evidence type="ECO:0000256" key="1">
    <source>
        <dbReference type="ARBA" id="ARBA00009437"/>
    </source>
</evidence>
<dbReference type="PANTHER" id="PTHR30537:SF3">
    <property type="entry name" value="TRANSCRIPTIONAL REGULATORY PROTEIN"/>
    <property type="match status" value="1"/>
</dbReference>
<dbReference type="PROSITE" id="PS50931">
    <property type="entry name" value="HTH_LYSR"/>
    <property type="match status" value="1"/>
</dbReference>
<dbReference type="InterPro" id="IPR005119">
    <property type="entry name" value="LysR_subst-bd"/>
</dbReference>
<evidence type="ECO:0000313" key="7">
    <source>
        <dbReference type="Proteomes" id="UP000549457"/>
    </source>
</evidence>
<dbReference type="InterPro" id="IPR036388">
    <property type="entry name" value="WH-like_DNA-bd_sf"/>
</dbReference>
<dbReference type="AlphaFoldDB" id="A0A840SGV8"/>
<dbReference type="SUPFAM" id="SSF53850">
    <property type="entry name" value="Periplasmic binding protein-like II"/>
    <property type="match status" value="1"/>
</dbReference>
<dbReference type="Pfam" id="PF00126">
    <property type="entry name" value="HTH_1"/>
    <property type="match status" value="1"/>
</dbReference>
<organism evidence="6 7">
    <name type="scientific">Amaricoccus macauensis</name>
    <dbReference type="NCBI Taxonomy" id="57001"/>
    <lineage>
        <taxon>Bacteria</taxon>
        <taxon>Pseudomonadati</taxon>
        <taxon>Pseudomonadota</taxon>
        <taxon>Alphaproteobacteria</taxon>
        <taxon>Rhodobacterales</taxon>
        <taxon>Paracoccaceae</taxon>
        <taxon>Amaricoccus</taxon>
    </lineage>
</organism>